<keyword evidence="2" id="KW-0732">Signal</keyword>
<reference evidence="4" key="2">
    <citation type="submission" date="2020-09" db="EMBL/GenBank/DDBJ databases">
        <authorList>
            <person name="Sun Q."/>
            <person name="Zhou Y."/>
        </authorList>
    </citation>
    <scope>NUCLEOTIDE SEQUENCE</scope>
    <source>
        <strain evidence="4">CGMCC 1.14988</strain>
    </source>
</reference>
<sequence length="302" mass="31218">MTSLRRLLAPTAVLALLLAGCDDGSADDVSTTDAPVPDAPTGELDAPAEDTGEAIEDDAAGGDEPDGDDDASAGSAGTIDYVALGDSLATGAGATTSYVEEYAELVRDDTGADVEVTNFAVDGWTSQDLLSSLQDDDGVQAALADADLVTLDIGGNDLLRVLPTYLSGNCGGEDELACLRDAAERFAERFDDILDEVAALVGDDTDVRTLDLYVPFAGDPRVGEHLDRLRPTLDEVNETILRAADARGVTVAEVHDAFHGEDGLTDPVDEGLISVDGLHPSNDGHQLIAEQLVALGPVTVAG</sequence>
<evidence type="ECO:0000256" key="1">
    <source>
        <dbReference type="SAM" id="MobiDB-lite"/>
    </source>
</evidence>
<dbReference type="PANTHER" id="PTHR30383:SF27">
    <property type="entry name" value="SPORE GERMINATION LIPASE LIPC"/>
    <property type="match status" value="1"/>
</dbReference>
<dbReference type="Gene3D" id="3.40.50.1110">
    <property type="entry name" value="SGNH hydrolase"/>
    <property type="match status" value="1"/>
</dbReference>
<dbReference type="InterPro" id="IPR013830">
    <property type="entry name" value="SGNH_hydro"/>
</dbReference>
<organism evidence="4 5">
    <name type="scientific">Egicoccus halophilus</name>
    <dbReference type="NCBI Taxonomy" id="1670830"/>
    <lineage>
        <taxon>Bacteria</taxon>
        <taxon>Bacillati</taxon>
        <taxon>Actinomycetota</taxon>
        <taxon>Nitriliruptoria</taxon>
        <taxon>Egicoccales</taxon>
        <taxon>Egicoccaceae</taxon>
        <taxon>Egicoccus</taxon>
    </lineage>
</organism>
<dbReference type="InterPro" id="IPR036514">
    <property type="entry name" value="SGNH_hydro_sf"/>
</dbReference>
<comment type="caution">
    <text evidence="4">The sequence shown here is derived from an EMBL/GenBank/DDBJ whole genome shotgun (WGS) entry which is preliminary data.</text>
</comment>
<evidence type="ECO:0000313" key="5">
    <source>
        <dbReference type="Proteomes" id="UP000650511"/>
    </source>
</evidence>
<proteinExistence type="predicted"/>
<evidence type="ECO:0000313" key="4">
    <source>
        <dbReference type="EMBL" id="GGI09796.1"/>
    </source>
</evidence>
<feature type="domain" description="SGNH hydrolase-type esterase" evidence="3">
    <location>
        <begin position="83"/>
        <end position="287"/>
    </location>
</feature>
<dbReference type="EMBL" id="BMHA01000019">
    <property type="protein sequence ID" value="GGI09796.1"/>
    <property type="molecule type" value="Genomic_DNA"/>
</dbReference>
<dbReference type="PANTHER" id="PTHR30383">
    <property type="entry name" value="THIOESTERASE 1/PROTEASE 1/LYSOPHOSPHOLIPASE L1"/>
    <property type="match status" value="1"/>
</dbReference>
<dbReference type="Pfam" id="PF13472">
    <property type="entry name" value="Lipase_GDSL_2"/>
    <property type="match status" value="1"/>
</dbReference>
<dbReference type="InterPro" id="IPR051532">
    <property type="entry name" value="Ester_Hydrolysis_Enzymes"/>
</dbReference>
<dbReference type="GO" id="GO:0004622">
    <property type="term" value="F:phosphatidylcholine lysophospholipase activity"/>
    <property type="evidence" value="ECO:0007669"/>
    <property type="project" value="TreeGrafter"/>
</dbReference>
<dbReference type="PROSITE" id="PS51257">
    <property type="entry name" value="PROKAR_LIPOPROTEIN"/>
    <property type="match status" value="1"/>
</dbReference>
<gene>
    <name evidence="4" type="ORF">GCM10011354_35850</name>
</gene>
<feature type="compositionally biased region" description="Acidic residues" evidence="1">
    <location>
        <begin position="46"/>
        <end position="71"/>
    </location>
</feature>
<dbReference type="AlphaFoldDB" id="A0A8J3EVT0"/>
<dbReference type="SUPFAM" id="SSF52266">
    <property type="entry name" value="SGNH hydrolase"/>
    <property type="match status" value="1"/>
</dbReference>
<evidence type="ECO:0000256" key="2">
    <source>
        <dbReference type="SAM" id="SignalP"/>
    </source>
</evidence>
<keyword evidence="5" id="KW-1185">Reference proteome</keyword>
<dbReference type="OrthoDB" id="8215557at2"/>
<feature type="signal peptide" evidence="2">
    <location>
        <begin position="1"/>
        <end position="26"/>
    </location>
</feature>
<feature type="region of interest" description="Disordered" evidence="1">
    <location>
        <begin position="25"/>
        <end position="75"/>
    </location>
</feature>
<evidence type="ECO:0000259" key="3">
    <source>
        <dbReference type="Pfam" id="PF13472"/>
    </source>
</evidence>
<accession>A0A8J3EVT0</accession>
<dbReference type="Proteomes" id="UP000650511">
    <property type="component" value="Unassembled WGS sequence"/>
</dbReference>
<protein>
    <recommendedName>
        <fullName evidence="3">SGNH hydrolase-type esterase domain-containing protein</fullName>
    </recommendedName>
</protein>
<name>A0A8J3EVT0_9ACTN</name>
<reference evidence="4" key="1">
    <citation type="journal article" date="2014" name="Int. J. Syst. Evol. Microbiol.">
        <title>Complete genome sequence of Corynebacterium casei LMG S-19264T (=DSM 44701T), isolated from a smear-ripened cheese.</title>
        <authorList>
            <consortium name="US DOE Joint Genome Institute (JGI-PGF)"/>
            <person name="Walter F."/>
            <person name="Albersmeier A."/>
            <person name="Kalinowski J."/>
            <person name="Ruckert C."/>
        </authorList>
    </citation>
    <scope>NUCLEOTIDE SEQUENCE</scope>
    <source>
        <strain evidence="4">CGMCC 1.14988</strain>
    </source>
</reference>
<feature type="chain" id="PRO_5035208715" description="SGNH hydrolase-type esterase domain-containing protein" evidence="2">
    <location>
        <begin position="27"/>
        <end position="302"/>
    </location>
</feature>
<dbReference type="RefSeq" id="WP_130650672.1">
    <property type="nucleotide sequence ID" value="NZ_BMHA01000019.1"/>
</dbReference>